<evidence type="ECO:0000256" key="1">
    <source>
        <dbReference type="SAM" id="MobiDB-lite"/>
    </source>
</evidence>
<keyword evidence="4" id="KW-1185">Reference proteome</keyword>
<name>A0AAE3MMZ4_9FLAO</name>
<dbReference type="Proteomes" id="UP001207116">
    <property type="component" value="Unassembled WGS sequence"/>
</dbReference>
<dbReference type="SUPFAM" id="SSF51703">
    <property type="entry name" value="Cobalamin (vitamin B12)-dependent enzymes"/>
    <property type="match status" value="1"/>
</dbReference>
<protein>
    <submittedName>
        <fullName evidence="3">Methylmalonyl-CoA mutase subunit beta</fullName>
    </submittedName>
</protein>
<reference evidence="3" key="1">
    <citation type="submission" date="2022-11" db="EMBL/GenBank/DDBJ databases">
        <title>The characterization of three novel Bacteroidetes species and genomic analysis of their roles in tidal elemental geochemical cycles.</title>
        <authorList>
            <person name="Ma K.-J."/>
        </authorList>
    </citation>
    <scope>NUCLEOTIDE SEQUENCE</scope>
    <source>
        <strain evidence="3">M415</strain>
    </source>
</reference>
<dbReference type="InterPro" id="IPR006099">
    <property type="entry name" value="MeMalonylCoA_mutase_a/b_cat"/>
</dbReference>
<feature type="region of interest" description="Disordered" evidence="1">
    <location>
        <begin position="417"/>
        <end position="440"/>
    </location>
</feature>
<dbReference type="InterPro" id="IPR016176">
    <property type="entry name" value="Cbl-dep_enz_cat"/>
</dbReference>
<dbReference type="GO" id="GO:0031419">
    <property type="term" value="F:cobalamin binding"/>
    <property type="evidence" value="ECO:0007669"/>
    <property type="project" value="InterPro"/>
</dbReference>
<gene>
    <name evidence="3" type="ORF">OO016_12380</name>
</gene>
<comment type="caution">
    <text evidence="3">The sequence shown here is derived from an EMBL/GenBank/DDBJ whole genome shotgun (WGS) entry which is preliminary data.</text>
</comment>
<dbReference type="RefSeq" id="WP_266014489.1">
    <property type="nucleotide sequence ID" value="NZ_JAPFQP010000004.1"/>
</dbReference>
<feature type="domain" description="Methylmalonyl-CoA mutase alpha/beta chain catalytic" evidence="2">
    <location>
        <begin position="109"/>
        <end position="453"/>
    </location>
</feature>
<dbReference type="PANTHER" id="PTHR48101">
    <property type="entry name" value="METHYLMALONYL-COA MUTASE, MITOCHONDRIAL-RELATED"/>
    <property type="match status" value="1"/>
</dbReference>
<evidence type="ECO:0000259" key="2">
    <source>
        <dbReference type="Pfam" id="PF01642"/>
    </source>
</evidence>
<organism evidence="3 4">
    <name type="scientific">Lentiprolixibacter aurantiacus</name>
    <dbReference type="NCBI Taxonomy" id="2993939"/>
    <lineage>
        <taxon>Bacteria</taxon>
        <taxon>Pseudomonadati</taxon>
        <taxon>Bacteroidota</taxon>
        <taxon>Flavobacteriia</taxon>
        <taxon>Flavobacteriales</taxon>
        <taxon>Flavobacteriaceae</taxon>
        <taxon>Lentiprolixibacter</taxon>
    </lineage>
</organism>
<dbReference type="EMBL" id="JAPFQP010000004">
    <property type="protein sequence ID" value="MCX2720403.1"/>
    <property type="molecule type" value="Genomic_DNA"/>
</dbReference>
<dbReference type="CDD" id="cd03677">
    <property type="entry name" value="MM_CoA_mutase_beta"/>
    <property type="match status" value="1"/>
</dbReference>
<dbReference type="Pfam" id="PF01642">
    <property type="entry name" value="MM_CoA_mutase"/>
    <property type="match status" value="1"/>
</dbReference>
<dbReference type="Gene3D" id="3.20.20.240">
    <property type="entry name" value="Methylmalonyl-CoA mutase"/>
    <property type="match status" value="1"/>
</dbReference>
<evidence type="ECO:0000313" key="4">
    <source>
        <dbReference type="Proteomes" id="UP001207116"/>
    </source>
</evidence>
<dbReference type="PANTHER" id="PTHR48101:SF1">
    <property type="entry name" value="METHYLMALONYL-COA MUTASE, LARGE SUBUNIT"/>
    <property type="match status" value="1"/>
</dbReference>
<accession>A0AAE3MMZ4</accession>
<proteinExistence type="predicted"/>
<sequence length="462" mass="51936">MNNKTLFADFDSVPTKAWKQKIQVDLKGADYNETLVWNSPEGLKIKPFYNRDDYTGDDTNIPAPPEQWSIGQRLRVKDAKQANKEAHDLLAKGIESLVFQIPDAAINPKTLFEGIDLRDLPVYLEFDSSSLERAKPFLEYAKGSGGQLFPGVDPLGNLARTGNWEANEAGDFEMLGELLLDFPEQPVILIETDIYQNAGANAVQQLAYALAHANEYLIRYRETLEPASQKAPIICFRAGMGANYFSEIAKLRALRLLWNSLAPEYQLPGHCHIVAQPSKRNKTLYDYNVNMLRTTTECMSAVLGGANTVINLPYDALYHESNDFGDRISRNQLLILKKESYFDKVSNAADGAYYIESLTLQLAEEALALFKSIEKGGGWLAQMKNQTLQRKIRESAAKEQQAYDSGELVLIGSNKYPNPADRMKDNLEKSPFLQKGSRKTAVEPILAKRLAEKEEQKRLQDE</sequence>
<dbReference type="GO" id="GO:0016866">
    <property type="term" value="F:intramolecular transferase activity"/>
    <property type="evidence" value="ECO:0007669"/>
    <property type="project" value="InterPro"/>
</dbReference>
<evidence type="ECO:0000313" key="3">
    <source>
        <dbReference type="EMBL" id="MCX2720403.1"/>
    </source>
</evidence>
<dbReference type="AlphaFoldDB" id="A0AAE3MMZ4"/>